<feature type="domain" description="NB-ARC" evidence="8">
    <location>
        <begin position="156"/>
        <end position="321"/>
    </location>
</feature>
<dbReference type="PRINTS" id="PR00364">
    <property type="entry name" value="DISEASERSIST"/>
</dbReference>
<comment type="similarity">
    <text evidence="1">Belongs to the disease resistance NB-LRR family.</text>
</comment>
<keyword evidence="3" id="KW-0677">Repeat</keyword>
<dbReference type="InterPro" id="IPR042197">
    <property type="entry name" value="Apaf_helical"/>
</dbReference>
<keyword evidence="4" id="KW-0547">Nucleotide-binding</keyword>
<evidence type="ECO:0000256" key="3">
    <source>
        <dbReference type="ARBA" id="ARBA00022737"/>
    </source>
</evidence>
<dbReference type="GO" id="GO:0006952">
    <property type="term" value="P:defense response"/>
    <property type="evidence" value="ECO:0007669"/>
    <property type="project" value="UniProtKB-KW"/>
</dbReference>
<organism evidence="12">
    <name type="scientific">Cucumis melo</name>
    <name type="common">Muskmelon</name>
    <dbReference type="NCBI Taxonomy" id="3656"/>
    <lineage>
        <taxon>Eukaryota</taxon>
        <taxon>Viridiplantae</taxon>
        <taxon>Streptophyta</taxon>
        <taxon>Embryophyta</taxon>
        <taxon>Tracheophyta</taxon>
        <taxon>Spermatophyta</taxon>
        <taxon>Magnoliopsida</taxon>
        <taxon>eudicotyledons</taxon>
        <taxon>Gunneridae</taxon>
        <taxon>Pentapetalae</taxon>
        <taxon>rosids</taxon>
        <taxon>fabids</taxon>
        <taxon>Cucurbitales</taxon>
        <taxon>Cucurbitaceae</taxon>
        <taxon>Benincaseae</taxon>
        <taxon>Cucumis</taxon>
    </lineage>
</organism>
<evidence type="ECO:0000256" key="5">
    <source>
        <dbReference type="ARBA" id="ARBA00022821"/>
    </source>
</evidence>
<dbReference type="EnsemblPlants" id="MELO3C031324.2.1">
    <property type="protein sequence ID" value="MELO3C031324.2.1"/>
    <property type="gene ID" value="MELO3C031324.2"/>
</dbReference>
<dbReference type="GO" id="GO:0005524">
    <property type="term" value="F:ATP binding"/>
    <property type="evidence" value="ECO:0007669"/>
    <property type="project" value="UniProtKB-KW"/>
</dbReference>
<keyword evidence="6" id="KW-0067">ATP-binding</keyword>
<name>A0A9I9EB29_CUCME</name>
<reference evidence="12" key="1">
    <citation type="submission" date="2023-03" db="UniProtKB">
        <authorList>
            <consortium name="EnsemblPlants"/>
        </authorList>
    </citation>
    <scope>IDENTIFICATION</scope>
</reference>
<dbReference type="InterPro" id="IPR027417">
    <property type="entry name" value="P-loop_NTPase"/>
</dbReference>
<dbReference type="InterPro" id="IPR057135">
    <property type="entry name" value="At4g27190-like_LRR"/>
</dbReference>
<dbReference type="InterPro" id="IPR002182">
    <property type="entry name" value="NB-ARC"/>
</dbReference>
<dbReference type="GO" id="GO:0043531">
    <property type="term" value="F:ADP binding"/>
    <property type="evidence" value="ECO:0007669"/>
    <property type="project" value="InterPro"/>
</dbReference>
<feature type="compositionally biased region" description="Acidic residues" evidence="7">
    <location>
        <begin position="1351"/>
        <end position="1362"/>
    </location>
</feature>
<evidence type="ECO:0000256" key="2">
    <source>
        <dbReference type="ARBA" id="ARBA00022614"/>
    </source>
</evidence>
<evidence type="ECO:0000259" key="8">
    <source>
        <dbReference type="Pfam" id="PF00931"/>
    </source>
</evidence>
<keyword evidence="2" id="KW-0433">Leucine-rich repeat</keyword>
<evidence type="ECO:0000256" key="4">
    <source>
        <dbReference type="ARBA" id="ARBA00022741"/>
    </source>
</evidence>
<dbReference type="InterPro" id="IPR032675">
    <property type="entry name" value="LRR_dom_sf"/>
</dbReference>
<dbReference type="InterPro" id="IPR050905">
    <property type="entry name" value="Plant_NBS-LRR"/>
</dbReference>
<feature type="region of interest" description="Disordered" evidence="7">
    <location>
        <begin position="1349"/>
        <end position="1370"/>
    </location>
</feature>
<proteinExistence type="inferred from homology"/>
<dbReference type="Gramene" id="MELO3C031324.2.1">
    <property type="protein sequence ID" value="MELO3C031324.2.1"/>
    <property type="gene ID" value="MELO3C031324.2"/>
</dbReference>
<protein>
    <recommendedName>
        <fullName evidence="13">Disease resistance protein</fullName>
    </recommendedName>
</protein>
<dbReference type="Pfam" id="PF23598">
    <property type="entry name" value="LRR_14"/>
    <property type="match status" value="1"/>
</dbReference>
<dbReference type="Pfam" id="PF23559">
    <property type="entry name" value="WHD_DRP"/>
    <property type="match status" value="1"/>
</dbReference>
<feature type="domain" description="Disease resistance protein At4g27190-like leucine-rich repeats" evidence="9">
    <location>
        <begin position="957"/>
        <end position="1100"/>
    </location>
</feature>
<evidence type="ECO:0000259" key="10">
    <source>
        <dbReference type="Pfam" id="PF23559"/>
    </source>
</evidence>
<evidence type="ECO:0000256" key="6">
    <source>
        <dbReference type="ARBA" id="ARBA00022840"/>
    </source>
</evidence>
<evidence type="ECO:0000256" key="7">
    <source>
        <dbReference type="SAM" id="MobiDB-lite"/>
    </source>
</evidence>
<dbReference type="FunFam" id="3.40.50.300:FF:001091">
    <property type="entry name" value="Probable disease resistance protein At1g61300"/>
    <property type="match status" value="1"/>
</dbReference>
<dbReference type="SUPFAM" id="SSF52047">
    <property type="entry name" value="RNI-like"/>
    <property type="match status" value="1"/>
</dbReference>
<feature type="domain" description="Disease resistance protein At4g27190-like leucine-rich repeats" evidence="9">
    <location>
        <begin position="801"/>
        <end position="877"/>
    </location>
</feature>
<dbReference type="Pfam" id="PF23247">
    <property type="entry name" value="LRR_RPS2"/>
    <property type="match status" value="4"/>
</dbReference>
<dbReference type="SUPFAM" id="SSF52058">
    <property type="entry name" value="L domain-like"/>
    <property type="match status" value="1"/>
</dbReference>
<evidence type="ECO:0000259" key="11">
    <source>
        <dbReference type="Pfam" id="PF23598"/>
    </source>
</evidence>
<dbReference type="PANTHER" id="PTHR33463">
    <property type="entry name" value="NB-ARC DOMAIN-CONTAINING PROTEIN-RELATED"/>
    <property type="match status" value="1"/>
</dbReference>
<dbReference type="Gene3D" id="3.80.10.10">
    <property type="entry name" value="Ribonuclease Inhibitor"/>
    <property type="match status" value="3"/>
</dbReference>
<dbReference type="InterPro" id="IPR058922">
    <property type="entry name" value="WHD_DRP"/>
</dbReference>
<keyword evidence="5" id="KW-0611">Plant defense</keyword>
<evidence type="ECO:0000256" key="1">
    <source>
        <dbReference type="ARBA" id="ARBA00008894"/>
    </source>
</evidence>
<dbReference type="Gene3D" id="3.40.50.300">
    <property type="entry name" value="P-loop containing nucleotide triphosphate hydrolases"/>
    <property type="match status" value="1"/>
</dbReference>
<dbReference type="InterPro" id="IPR055414">
    <property type="entry name" value="LRR_R13L4/SHOC2-like"/>
</dbReference>
<evidence type="ECO:0008006" key="13">
    <source>
        <dbReference type="Google" id="ProtNLM"/>
    </source>
</evidence>
<dbReference type="Gene3D" id="1.10.10.10">
    <property type="entry name" value="Winged helix-like DNA-binding domain superfamily/Winged helix DNA-binding domain"/>
    <property type="match status" value="1"/>
</dbReference>
<evidence type="ECO:0000259" key="9">
    <source>
        <dbReference type="Pfam" id="PF23247"/>
    </source>
</evidence>
<evidence type="ECO:0000313" key="12">
    <source>
        <dbReference type="EnsemblPlants" id="MELO3C031324.2.1"/>
    </source>
</evidence>
<dbReference type="Gene3D" id="1.10.8.430">
    <property type="entry name" value="Helical domain of apoptotic protease-activating factors"/>
    <property type="match status" value="1"/>
</dbReference>
<dbReference type="InterPro" id="IPR036388">
    <property type="entry name" value="WH-like_DNA-bd_sf"/>
</dbReference>
<feature type="domain" description="Disease resistance R13L4/SHOC-2-like LRR" evidence="11">
    <location>
        <begin position="557"/>
        <end position="699"/>
    </location>
</feature>
<sequence>MDILISVTAKIAEYTVEPVGRQLGYVFFIHANFKKLKTQVEILKDTKEYVQQNIRTARRNVEDIKPAVEKWLKKVDDIVGKSEEILAYEGGHGRLCSTDLVQRHNLSRKASKMAYEVLEMNTEGKSFDTVSYKIVIPSVDCSPPKVPDFLDFDSRKSIVEQIMDALSEDNVHRIGVHGMGGVGKTMLVKEILRKIGESKKLFDEVVTCTISQTPDFKTIQGQLADKLGLKFQQETIEGRAPILRKRLKMERSILVVLDDIWEYIDLEIIGIPSVEDHAGCKILFTSRNKHLISNEMCANKFFEIKVLGEDESWNLFKAMAGEIVEASDLKPIVIQIVRECAGLPIAITTVARALRNKPSDIWNDALDQLKSVDVGMANIGEMDKKVYLSLKLSYDCLGYEEVKLLFLLCSMFPEDFDIDMEELHVYAIGMGFLHGVDTVLKGRRRIKKLVDDLISSSLLQQYSEYGRNYVKMHDMVRDVALLIASKNDHIRTLSYVKRPNEEWEEERLSGNHTAVFIYGLHYPLPKLTLPKVQLLRFVGQWMEDKRVPVVETLFEEMKELKGLVLENVNISLMQRPSDLYSLANIRVLRLQECGLESIDMIGELKKLEILDFSKSNITQIPTTMSQLTQLKVLNLSSCNQLKVIPPNILSKLTKLEELSLETFDRWEGEEWYEGRENASLSELKCLPHLYALNLTIQDEEIMPKDLFLAGELNLEKFVINIGCQRDGRYIYENNTSFIGIKMESGSCLDDWIKILLKRSEEVHLKGSICSKILHSELVDANDFVHLKYLYLYDDSKFQHFIHEKNKPLRKCLSKLEYLNLNNLGNLESVIHGYHGESPLNNLKNVIISNCNKLKTLFFNYNLDDILNLEQLEVNVCEKMEVMITVKENEEATNHIEFTHLKSLSLRYLSRLQKFCSKIEKFGQLSEDNSTNPRISTDSNTTNIGESFFSEEVSLPNLEKLKIRSATNLKMIWSNNVLVPNSFSKLKEINIYSCNNLQKVLFSSNMMNILTCLKILIIEDCKLLEGIFEVQEPINIVEASPIVLQNLNELKLYNLPNLEYVWSKNPSELLSLENIKSLTIDECPRLRREYSVKILKQLEALSIDIKQFVEVIWKKKSADYDRLESKQLETSSSKVGDSSKLLPNLKKLKLYGFVEYNSTHLPMEMLEILYQLEDFELEGAFIEEIFPSNILIPSYMVLRRFALSKLPKLKHLWDEEFSQNNITSVLQDLLILSISECGRLSSLVPSLVCFTNLVVFDVIKCDGLTHLLNPLVATKLVHLEHLRIEECKRMSSVIERGSAEEDGNDEIIVFNSLQLLIITSCSNLTSFYRGGCIIKFPCLEEVYIQKCPEMKNDDDDDGDDDDDTLHHPKESKEMMLETDMNIIIRKYWEDNIDTRIPNLFEEQNLEESQFEHSSSSDKKKRGKKAIFFNLVDVSLWLIWLESNNRIFKKKENTLTEIWEDVKALTGLWTSGSNLFRDYFTGMMSVLKRFPPTGNVLGYRLRIGNIINGSSDFFSLLHYIGGGLR</sequence>
<dbReference type="PANTHER" id="PTHR33463:SF203">
    <property type="entry name" value="AAA+ ATPASE DOMAIN-CONTAINING PROTEIN"/>
    <property type="match status" value="1"/>
</dbReference>
<feature type="domain" description="Disease resistance protein At4g27190-like leucine-rich repeats" evidence="9">
    <location>
        <begin position="1248"/>
        <end position="1351"/>
    </location>
</feature>
<dbReference type="Pfam" id="PF00931">
    <property type="entry name" value="NB-ARC"/>
    <property type="match status" value="1"/>
</dbReference>
<feature type="domain" description="Disease resistance protein At4g27190-like leucine-rich repeats" evidence="9">
    <location>
        <begin position="1133"/>
        <end position="1247"/>
    </location>
</feature>
<accession>A0A9I9EB29</accession>
<dbReference type="SUPFAM" id="SSF52540">
    <property type="entry name" value="P-loop containing nucleoside triphosphate hydrolases"/>
    <property type="match status" value="1"/>
</dbReference>
<feature type="domain" description="Disease resistance protein winged helix" evidence="10">
    <location>
        <begin position="411"/>
        <end position="480"/>
    </location>
</feature>